<sequence>RLYVFKDCSPAAYPLHVVDLTAFRSVQQVGAPRRTKYGFELRTARRPSVFDRYSATDTPLPPGELELYAESESELHQWIGAISTVFMAMDLRTFQSPLSNFDALVMRAGKLGAPGGSILDRLDRHRAATSVDRLPSESTLASTGLALAQVSVTAPLVADSLWQL</sequence>
<reference evidence="2" key="1">
    <citation type="submission" date="2022-07" db="EMBL/GenBank/DDBJ databases">
        <title>Phylogenomic reconstructions and comparative analyses of Kickxellomycotina fungi.</title>
        <authorList>
            <person name="Reynolds N.K."/>
            <person name="Stajich J.E."/>
            <person name="Barry K."/>
            <person name="Grigoriev I.V."/>
            <person name="Crous P."/>
            <person name="Smith M.E."/>
        </authorList>
    </citation>
    <scope>NUCLEOTIDE SEQUENCE</scope>
    <source>
        <strain evidence="2">BCRC 34381</strain>
    </source>
</reference>
<feature type="domain" description="PH" evidence="1">
    <location>
        <begin position="1"/>
        <end position="87"/>
    </location>
</feature>
<evidence type="ECO:0000313" key="3">
    <source>
        <dbReference type="Proteomes" id="UP001143981"/>
    </source>
</evidence>
<organism evidence="2 3">
    <name type="scientific">Coemansia biformis</name>
    <dbReference type="NCBI Taxonomy" id="1286918"/>
    <lineage>
        <taxon>Eukaryota</taxon>
        <taxon>Fungi</taxon>
        <taxon>Fungi incertae sedis</taxon>
        <taxon>Zoopagomycota</taxon>
        <taxon>Kickxellomycotina</taxon>
        <taxon>Kickxellomycetes</taxon>
        <taxon>Kickxellales</taxon>
        <taxon>Kickxellaceae</taxon>
        <taxon>Coemansia</taxon>
    </lineage>
</organism>
<feature type="non-terminal residue" evidence="2">
    <location>
        <position position="1"/>
    </location>
</feature>
<evidence type="ECO:0000259" key="1">
    <source>
        <dbReference type="PROSITE" id="PS50003"/>
    </source>
</evidence>
<accession>A0A9W7YAL1</accession>
<keyword evidence="3" id="KW-1185">Reference proteome</keyword>
<dbReference type="Gene3D" id="2.30.29.30">
    <property type="entry name" value="Pleckstrin-homology domain (PH domain)/Phosphotyrosine-binding domain (PTB)"/>
    <property type="match status" value="1"/>
</dbReference>
<dbReference type="PROSITE" id="PS50003">
    <property type="entry name" value="PH_DOMAIN"/>
    <property type="match status" value="1"/>
</dbReference>
<name>A0A9W7YAL1_9FUNG</name>
<dbReference type="SUPFAM" id="SSF50729">
    <property type="entry name" value="PH domain-like"/>
    <property type="match status" value="1"/>
</dbReference>
<dbReference type="EMBL" id="JANBOI010001155">
    <property type="protein sequence ID" value="KAJ1727280.1"/>
    <property type="molecule type" value="Genomic_DNA"/>
</dbReference>
<dbReference type="Proteomes" id="UP001143981">
    <property type="component" value="Unassembled WGS sequence"/>
</dbReference>
<dbReference type="InterPro" id="IPR011993">
    <property type="entry name" value="PH-like_dom_sf"/>
</dbReference>
<protein>
    <recommendedName>
        <fullName evidence="1">PH domain-containing protein</fullName>
    </recommendedName>
</protein>
<proteinExistence type="predicted"/>
<dbReference type="InterPro" id="IPR001849">
    <property type="entry name" value="PH_domain"/>
</dbReference>
<comment type="caution">
    <text evidence="2">The sequence shown here is derived from an EMBL/GenBank/DDBJ whole genome shotgun (WGS) entry which is preliminary data.</text>
</comment>
<gene>
    <name evidence="2" type="ORF">LPJ61_004658</name>
</gene>
<dbReference type="AlphaFoldDB" id="A0A9W7YAL1"/>
<dbReference type="OrthoDB" id="185175at2759"/>
<evidence type="ECO:0000313" key="2">
    <source>
        <dbReference type="EMBL" id="KAJ1727280.1"/>
    </source>
</evidence>